<dbReference type="Pfam" id="PF02671">
    <property type="entry name" value="PAH"/>
    <property type="match status" value="1"/>
</dbReference>
<feature type="region of interest" description="Disordered" evidence="6">
    <location>
        <begin position="128"/>
        <end position="147"/>
    </location>
</feature>
<dbReference type="Gene3D" id="1.20.1160.11">
    <property type="entry name" value="Paired amphipathic helix"/>
    <property type="match status" value="1"/>
</dbReference>
<dbReference type="InterPro" id="IPR039774">
    <property type="entry name" value="Sin3-like"/>
</dbReference>
<reference evidence="7" key="1">
    <citation type="submission" date="2020-06" db="EMBL/GenBank/DDBJ databases">
        <authorList>
            <consortium name="Plant Systems Biology data submission"/>
        </authorList>
    </citation>
    <scope>NUCLEOTIDE SEQUENCE</scope>
    <source>
        <strain evidence="7">D6</strain>
    </source>
</reference>
<evidence type="ECO:0000256" key="6">
    <source>
        <dbReference type="SAM" id="MobiDB-lite"/>
    </source>
</evidence>
<comment type="subcellular location">
    <subcellularLocation>
        <location evidence="1 4">Nucleus</location>
    </subcellularLocation>
</comment>
<dbReference type="SUPFAM" id="SSF47762">
    <property type="entry name" value="PAH2 domain"/>
    <property type="match status" value="1"/>
</dbReference>
<feature type="compositionally biased region" description="Polar residues" evidence="6">
    <location>
        <begin position="739"/>
        <end position="759"/>
    </location>
</feature>
<dbReference type="Proteomes" id="UP001153069">
    <property type="component" value="Unassembled WGS sequence"/>
</dbReference>
<feature type="compositionally biased region" description="Polar residues" evidence="6">
    <location>
        <begin position="791"/>
        <end position="805"/>
    </location>
</feature>
<proteinExistence type="predicted"/>
<feature type="compositionally biased region" description="Acidic residues" evidence="6">
    <location>
        <begin position="774"/>
        <end position="786"/>
    </location>
</feature>
<feature type="compositionally biased region" description="Basic and acidic residues" evidence="6">
    <location>
        <begin position="362"/>
        <end position="375"/>
    </location>
</feature>
<dbReference type="PANTHER" id="PTHR12346">
    <property type="entry name" value="SIN3B-RELATED"/>
    <property type="match status" value="1"/>
</dbReference>
<feature type="region of interest" description="Disordered" evidence="6">
    <location>
        <begin position="1"/>
        <end position="105"/>
    </location>
</feature>
<keyword evidence="8" id="KW-1185">Reference proteome</keyword>
<dbReference type="PROSITE" id="PS51477">
    <property type="entry name" value="PAH"/>
    <property type="match status" value="1"/>
</dbReference>
<feature type="compositionally biased region" description="Low complexity" evidence="6">
    <location>
        <begin position="96"/>
        <end position="105"/>
    </location>
</feature>
<comment type="caution">
    <text evidence="7">The sequence shown here is derived from an EMBL/GenBank/DDBJ whole genome shotgun (WGS) entry which is preliminary data.</text>
</comment>
<accession>A0A9N8HJM9</accession>
<feature type="compositionally biased region" description="Low complexity" evidence="6">
    <location>
        <begin position="376"/>
        <end position="385"/>
    </location>
</feature>
<dbReference type="GO" id="GO:0003714">
    <property type="term" value="F:transcription corepressor activity"/>
    <property type="evidence" value="ECO:0007669"/>
    <property type="project" value="InterPro"/>
</dbReference>
<evidence type="ECO:0000256" key="5">
    <source>
        <dbReference type="SAM" id="Coils"/>
    </source>
</evidence>
<dbReference type="InterPro" id="IPR036600">
    <property type="entry name" value="PAH_sf"/>
</dbReference>
<dbReference type="AlphaFoldDB" id="A0A9N8HJM9"/>
<gene>
    <name evidence="7" type="ORF">SEMRO_673_G185170.1</name>
</gene>
<feature type="coiled-coil region" evidence="5">
    <location>
        <begin position="176"/>
        <end position="231"/>
    </location>
</feature>
<dbReference type="GO" id="GO:0000122">
    <property type="term" value="P:negative regulation of transcription by RNA polymerase II"/>
    <property type="evidence" value="ECO:0007669"/>
    <property type="project" value="TreeGrafter"/>
</dbReference>
<evidence type="ECO:0000256" key="1">
    <source>
        <dbReference type="ARBA" id="ARBA00004123"/>
    </source>
</evidence>
<keyword evidence="3 4" id="KW-0539">Nucleus</keyword>
<organism evidence="7 8">
    <name type="scientific">Seminavis robusta</name>
    <dbReference type="NCBI Taxonomy" id="568900"/>
    <lineage>
        <taxon>Eukaryota</taxon>
        <taxon>Sar</taxon>
        <taxon>Stramenopiles</taxon>
        <taxon>Ochrophyta</taxon>
        <taxon>Bacillariophyta</taxon>
        <taxon>Bacillariophyceae</taxon>
        <taxon>Bacillariophycidae</taxon>
        <taxon>Naviculales</taxon>
        <taxon>Naviculaceae</taxon>
        <taxon>Seminavis</taxon>
    </lineage>
</organism>
<feature type="region of interest" description="Disordered" evidence="6">
    <location>
        <begin position="513"/>
        <end position="543"/>
    </location>
</feature>
<dbReference type="EMBL" id="CAICTM010000672">
    <property type="protein sequence ID" value="CAB9514765.1"/>
    <property type="molecule type" value="Genomic_DNA"/>
</dbReference>
<evidence type="ECO:0000256" key="2">
    <source>
        <dbReference type="ARBA" id="ARBA00022491"/>
    </source>
</evidence>
<feature type="compositionally biased region" description="Low complexity" evidence="6">
    <location>
        <begin position="128"/>
        <end position="142"/>
    </location>
</feature>
<dbReference type="InterPro" id="IPR003822">
    <property type="entry name" value="PAH"/>
</dbReference>
<feature type="compositionally biased region" description="Low complexity" evidence="6">
    <location>
        <begin position="671"/>
        <end position="680"/>
    </location>
</feature>
<feature type="compositionally biased region" description="Low complexity" evidence="6">
    <location>
        <begin position="711"/>
        <end position="738"/>
    </location>
</feature>
<dbReference type="GO" id="GO:0000118">
    <property type="term" value="C:histone deacetylase complex"/>
    <property type="evidence" value="ECO:0007669"/>
    <property type="project" value="TreeGrafter"/>
</dbReference>
<evidence type="ECO:0000313" key="7">
    <source>
        <dbReference type="EMBL" id="CAB9514765.1"/>
    </source>
</evidence>
<name>A0A9N8HJM9_9STRA</name>
<feature type="region of interest" description="Disordered" evidence="6">
    <location>
        <begin position="578"/>
        <end position="811"/>
    </location>
</feature>
<keyword evidence="5" id="KW-0175">Coiled coil</keyword>
<keyword evidence="2" id="KW-0678">Repressor</keyword>
<feature type="compositionally biased region" description="Polar residues" evidence="6">
    <location>
        <begin position="36"/>
        <end position="73"/>
    </location>
</feature>
<feature type="region of interest" description="Disordered" evidence="6">
    <location>
        <begin position="362"/>
        <end position="404"/>
    </location>
</feature>
<dbReference type="OrthoDB" id="10265969at2759"/>
<dbReference type="GO" id="GO:0000785">
    <property type="term" value="C:chromatin"/>
    <property type="evidence" value="ECO:0007669"/>
    <property type="project" value="TreeGrafter"/>
</dbReference>
<feature type="compositionally biased region" description="Polar residues" evidence="6">
    <location>
        <begin position="393"/>
        <end position="404"/>
    </location>
</feature>
<evidence type="ECO:0000313" key="8">
    <source>
        <dbReference type="Proteomes" id="UP001153069"/>
    </source>
</evidence>
<sequence length="908" mass="100266">MMRDRSPPTIVVDENLFTGGVTHVSPRRSGRPPTYNRRSPSRTPVRANSNRDPPITINTSRVTPKTISNSSPFAFTPPKSAYTSQSPYTSPPKQPSPAAALSSSSTLRNITAEAENVVVYRHQQQQRHLSSAASQSPSILSQGSNGEGAGYLPVGSARRDSYASDEKLVTRLYGQIETQEGEFNRLTAEYREALRNQKEEVKQRERLEKELEEAREELEMSKKRYTNFKKQERDLMRKSELDQKERMREEGSRWDYTMEELVTLRRDLSAKNQKLVEFEFMCLNLQQTLDNERSKKQVELVDAEKRIARSSETLQTAHAQVSRADKQLKKEKKMKQILIKINEALQKEVKRVQEELQKANKTIREQKEQQKEQQHQQHQQQQQHQAELASAPSMHQSKSGESSFVRQNHSNEIFTSQIMQDLQIEDALFYFEEVKKEYEDRPKVYRVFLEIIRDYKSRNLSTPEVIAKISKLFQGNSKLIIGFNRFLPNDYHITEEDVSDMESYNGDHVHERYQVPSVASKEPKKSKEDEEQSQSSNESEVQGVIVVGSRVDGPAADQAKAQQNVVVGTVWQKPKDKVAGWVGGKNMGKKVEQTKTVDSQNTTVAAATKGRSKGEGKSVVARSNTNVSGPPKGRSRGEDKSAVARSNATDAPAPKGKSRGEDKSVARSTKSGKSGKNSKNSKGDKNGLKATANATRAKEEHNKSPPKRHPSGLGPSLVDSSSGSSESIEVSASVVSGSKPNASSNNNVLLTISTSSSLDENAARPPVKKLPADFQDEDEDADDEGGDTTTVLNSETDNASSTTPVSAAGADVASPRMDLGVLSSVTSSHVFGGIESVGDSFGVGILSVDQSTLFMPSDRYDVVEDCEYNAIELVADPHGGSRGKSEGGSSSKLVASSLSSLDFYGWNV</sequence>
<protein>
    <submittedName>
        <fullName evidence="7">Amphipathic helix protein Sin3-like</fullName>
    </submittedName>
</protein>
<dbReference type="FunFam" id="1.20.1160.11:FF:000001">
    <property type="entry name" value="Paired amphipathic helix protein Sin3"/>
    <property type="match status" value="1"/>
</dbReference>
<evidence type="ECO:0000256" key="3">
    <source>
        <dbReference type="ARBA" id="ARBA00023242"/>
    </source>
</evidence>
<evidence type="ECO:0000256" key="4">
    <source>
        <dbReference type="PROSITE-ProRule" id="PRU00810"/>
    </source>
</evidence>
<feature type="compositionally biased region" description="Polar residues" evidence="6">
    <location>
        <begin position="596"/>
        <end position="605"/>
    </location>
</feature>
<dbReference type="PANTHER" id="PTHR12346:SF0">
    <property type="entry name" value="SIN3A, ISOFORM G"/>
    <property type="match status" value="1"/>
</dbReference>